<proteinExistence type="predicted"/>
<dbReference type="EMBL" id="FNRD01000008">
    <property type="protein sequence ID" value="SEA74388.1"/>
    <property type="molecule type" value="Genomic_DNA"/>
</dbReference>
<feature type="signal peptide" evidence="1">
    <location>
        <begin position="1"/>
        <end position="19"/>
    </location>
</feature>
<accession>A0A1H4DPE7</accession>
<reference evidence="3" key="1">
    <citation type="submission" date="2016-10" db="EMBL/GenBank/DDBJ databases">
        <authorList>
            <person name="Varghese N."/>
            <person name="Submissions S."/>
        </authorList>
    </citation>
    <scope>NUCLEOTIDE SEQUENCE [LARGE SCALE GENOMIC DNA]</scope>
    <source>
        <strain evidence="3">DSM 22376</strain>
    </source>
</reference>
<evidence type="ECO:0000313" key="3">
    <source>
        <dbReference type="Proteomes" id="UP000198951"/>
    </source>
</evidence>
<evidence type="ECO:0000313" key="2">
    <source>
        <dbReference type="EMBL" id="SEA74388.1"/>
    </source>
</evidence>
<keyword evidence="1" id="KW-0732">Signal</keyword>
<keyword evidence="3" id="KW-1185">Reference proteome</keyword>
<sequence>MKIIILGMAAFLFTINIQAQKKNVKTEVTTNITTVKDSDGDKKVIQTKEVEEVQTIQLKDANSKVLNKDIKESPVEVTATTKITENGVTKVISVDRSAYYELDGKKYQVASDNSGYTMFSPNGTKSAVLRKTSNNNYIYKAKDKTSYGYFTADGNLVLENYDEATDTVTITTYIITK</sequence>
<dbReference type="OrthoDB" id="1144137at2"/>
<dbReference type="AlphaFoldDB" id="A0A1H4DPE7"/>
<dbReference type="RefSeq" id="WP_091090146.1">
    <property type="nucleotide sequence ID" value="NZ_FNRD01000008.1"/>
</dbReference>
<feature type="chain" id="PRO_5011719728" evidence="1">
    <location>
        <begin position="20"/>
        <end position="177"/>
    </location>
</feature>
<organism evidence="2 3">
    <name type="scientific">Flavobacterium gillisiae</name>
    <dbReference type="NCBI Taxonomy" id="150146"/>
    <lineage>
        <taxon>Bacteria</taxon>
        <taxon>Pseudomonadati</taxon>
        <taxon>Bacteroidota</taxon>
        <taxon>Flavobacteriia</taxon>
        <taxon>Flavobacteriales</taxon>
        <taxon>Flavobacteriaceae</taxon>
        <taxon>Flavobacterium</taxon>
    </lineage>
</organism>
<name>A0A1H4DPE7_9FLAO</name>
<gene>
    <name evidence="2" type="ORF">SAMN05443667_10829</name>
</gene>
<evidence type="ECO:0000256" key="1">
    <source>
        <dbReference type="SAM" id="SignalP"/>
    </source>
</evidence>
<protein>
    <submittedName>
        <fullName evidence="2">Uncharacterized protein</fullName>
    </submittedName>
</protein>
<dbReference type="Proteomes" id="UP000198951">
    <property type="component" value="Unassembled WGS sequence"/>
</dbReference>